<evidence type="ECO:0000256" key="4">
    <source>
        <dbReference type="ARBA" id="ARBA00022729"/>
    </source>
</evidence>
<dbReference type="InterPro" id="IPR026444">
    <property type="entry name" value="Secre_tail"/>
</dbReference>
<dbReference type="RefSeq" id="WP_353717978.1">
    <property type="nucleotide sequence ID" value="NZ_CP159289.1"/>
</dbReference>
<feature type="domain" description="Receptor L-domain" evidence="7">
    <location>
        <begin position="42"/>
        <end position="100"/>
    </location>
</feature>
<keyword evidence="4 6" id="KW-0732">Signal</keyword>
<dbReference type="SUPFAM" id="SSF52058">
    <property type="entry name" value="L domain-like"/>
    <property type="match status" value="2"/>
</dbReference>
<accession>A0AAU8FFI8</accession>
<dbReference type="Pfam" id="PF01030">
    <property type="entry name" value="Recep_L_domain"/>
    <property type="match status" value="1"/>
</dbReference>
<evidence type="ECO:0000256" key="5">
    <source>
        <dbReference type="ARBA" id="ARBA00023180"/>
    </source>
</evidence>
<dbReference type="Gene3D" id="2.60.40.10">
    <property type="entry name" value="Immunoglobulins"/>
    <property type="match status" value="1"/>
</dbReference>
<reference evidence="9" key="1">
    <citation type="submission" date="2024-06" db="EMBL/GenBank/DDBJ databases">
        <title>Sequencing and assembly of the genome of Dyadobacter sp. strain 676, a symbiont of Cyamopsis tetragonoloba.</title>
        <authorList>
            <person name="Guro P."/>
            <person name="Sazanova A."/>
            <person name="Kuznetsova I."/>
            <person name="Belimov A."/>
            <person name="Safronova V."/>
        </authorList>
    </citation>
    <scope>NUCLEOTIDE SEQUENCE</scope>
    <source>
        <strain evidence="9">676</strain>
    </source>
</reference>
<dbReference type="Gene3D" id="3.80.20.20">
    <property type="entry name" value="Receptor L-domain"/>
    <property type="match status" value="1"/>
</dbReference>
<gene>
    <name evidence="9" type="ORF">ABV298_20200</name>
</gene>
<organism evidence="9">
    <name type="scientific">Dyadobacter sp. 676</name>
    <dbReference type="NCBI Taxonomy" id="3088362"/>
    <lineage>
        <taxon>Bacteria</taxon>
        <taxon>Pseudomonadati</taxon>
        <taxon>Bacteroidota</taxon>
        <taxon>Cytophagia</taxon>
        <taxon>Cytophagales</taxon>
        <taxon>Spirosomataceae</taxon>
        <taxon>Dyadobacter</taxon>
    </lineage>
</organism>
<dbReference type="EMBL" id="CP159289">
    <property type="protein sequence ID" value="XCH22651.1"/>
    <property type="molecule type" value="Genomic_DNA"/>
</dbReference>
<evidence type="ECO:0000256" key="2">
    <source>
        <dbReference type="ARBA" id="ARBA00022512"/>
    </source>
</evidence>
<dbReference type="PANTHER" id="PTHR31018">
    <property type="entry name" value="SPORULATION-SPECIFIC PROTEIN-RELATED"/>
    <property type="match status" value="1"/>
</dbReference>
<proteinExistence type="predicted"/>
<dbReference type="InterPro" id="IPR032675">
    <property type="entry name" value="LRR_dom_sf"/>
</dbReference>
<dbReference type="GO" id="GO:0030313">
    <property type="term" value="C:cell envelope"/>
    <property type="evidence" value="ECO:0007669"/>
    <property type="project" value="UniProtKB-SubCell"/>
</dbReference>
<dbReference type="NCBIfam" id="TIGR04183">
    <property type="entry name" value="Por_Secre_tail"/>
    <property type="match status" value="1"/>
</dbReference>
<evidence type="ECO:0000313" key="9">
    <source>
        <dbReference type="EMBL" id="XCH22651.1"/>
    </source>
</evidence>
<keyword evidence="5" id="KW-0325">Glycoprotein</keyword>
<dbReference type="InterPro" id="IPR036941">
    <property type="entry name" value="Rcpt_L-dom_sf"/>
</dbReference>
<feature type="signal peptide" evidence="6">
    <location>
        <begin position="1"/>
        <end position="21"/>
    </location>
</feature>
<dbReference type="AlphaFoldDB" id="A0AAU8FFI8"/>
<name>A0AAU8FFI8_9BACT</name>
<feature type="domain" description="Secretion system C-terminal sorting" evidence="8">
    <location>
        <begin position="515"/>
        <end position="572"/>
    </location>
</feature>
<dbReference type="PANTHER" id="PTHR31018:SF3">
    <property type="entry name" value="RECEPTOR PROTEIN-TYROSINE KINASE"/>
    <property type="match status" value="1"/>
</dbReference>
<keyword evidence="2" id="KW-0134">Cell wall</keyword>
<dbReference type="InterPro" id="IPR051648">
    <property type="entry name" value="CWI-Assembly_Regulator"/>
</dbReference>
<evidence type="ECO:0000259" key="7">
    <source>
        <dbReference type="Pfam" id="PF01030"/>
    </source>
</evidence>
<evidence type="ECO:0000256" key="6">
    <source>
        <dbReference type="SAM" id="SignalP"/>
    </source>
</evidence>
<evidence type="ECO:0000256" key="3">
    <source>
        <dbReference type="ARBA" id="ARBA00022525"/>
    </source>
</evidence>
<evidence type="ECO:0000256" key="1">
    <source>
        <dbReference type="ARBA" id="ARBA00004191"/>
    </source>
</evidence>
<protein>
    <submittedName>
        <fullName evidence="9">T9SS type A sorting domain-containing protein</fullName>
    </submittedName>
</protein>
<dbReference type="InterPro" id="IPR000494">
    <property type="entry name" value="Rcpt_L-dom"/>
</dbReference>
<keyword evidence="3" id="KW-0964">Secreted</keyword>
<evidence type="ECO:0000259" key="8">
    <source>
        <dbReference type="Pfam" id="PF18962"/>
    </source>
</evidence>
<feature type="chain" id="PRO_5043336179" evidence="6">
    <location>
        <begin position="22"/>
        <end position="580"/>
    </location>
</feature>
<dbReference type="InterPro" id="IPR013783">
    <property type="entry name" value="Ig-like_fold"/>
</dbReference>
<dbReference type="Gene3D" id="3.80.10.10">
    <property type="entry name" value="Ribonuclease Inhibitor"/>
    <property type="match status" value="1"/>
</dbReference>
<comment type="subcellular location">
    <subcellularLocation>
        <location evidence="1">Secreted</location>
        <location evidence="1">Cell wall</location>
    </subcellularLocation>
</comment>
<dbReference type="Pfam" id="PF18962">
    <property type="entry name" value="Por_Secre_tail"/>
    <property type="match status" value="1"/>
</dbReference>
<sequence length="580" mass="62526">MKHLLLIFFVLCALFARHLKACPGGTFSTQASIDNFPLNNPGCTVITGDIIIEDIPGTSITNLNGFAGITKIIGNFRIFRAGSLTSLAGLSSLKSVELDPSAPPTRETGMFYINQCPLLTTLAGLSSLESVVNLQFSYSGLANLVGLNNLKKVGGITLISLPIVDLTGLGVLENCTSLYITENKSLTSLDGFPNNIPDLAYIVLLRNAVLASVNVGRGITSLTLLELGDNPALADLSDFNEIQSFGRLVVNGVGGINSFEGLDACTSIGQLYVAGPAPSFSGLENVTRLGHFYLSVTPGNRSFEGLSGVKSIGRWDVVGSTVDDFSGLASLESVRDFRFNRIGVTSLSGLDDLKVDSIANVAIHDSFSLTDCNVRSLCIYLAKPTAVSNIERNGIGCESKAAIVNSAACMTVFPVTFVSFRVQRVSEGNKLSWQTASEINNKGFEIERSEDGRMFTSIGYEAGSGDTQTLKSYSFTDSQPLANSYYRLKQWDWDGSFRYSKIVWVRADRSMATAYPNPAGDFIYIKNAVDYSPVSIRNLQGFSVKESTVLPGKPIDTRALQNGLYMISIGDEILKVWVNH</sequence>